<comment type="pathway">
    <text evidence="2 9">Cofactor biosynthesis; thiamine diphosphate biosynthesis.</text>
</comment>
<dbReference type="PIRSF" id="PIRSF003170">
    <property type="entry name" value="Pet18p"/>
    <property type="match status" value="1"/>
</dbReference>
<comment type="similarity">
    <text evidence="3 9">Belongs to the TenA family.</text>
</comment>
<dbReference type="SUPFAM" id="SSF48613">
    <property type="entry name" value="Heme oxygenase-like"/>
    <property type="match status" value="1"/>
</dbReference>
<comment type="function">
    <text evidence="9">Catalyzes an amino-pyrimidine hydrolysis reaction at the C5' of the pyrimidine moiety of thiamine compounds, a reaction that is part of a thiamine salvage pathway. Thus, catalyzes the conversion of 4-amino-5-aminomethyl-2-methylpyrimidine to 4-amino-5-hydroxymethyl-2-methylpyrimidine (HMP).</text>
</comment>
<evidence type="ECO:0000313" key="12">
    <source>
        <dbReference type="EMBL" id="SDK09649.1"/>
    </source>
</evidence>
<dbReference type="PANTHER" id="PTHR43198">
    <property type="entry name" value="BIFUNCTIONAL TH2 PROTEIN"/>
    <property type="match status" value="1"/>
</dbReference>
<dbReference type="InterPro" id="IPR004305">
    <property type="entry name" value="Thiaminase-2/PQQC"/>
</dbReference>
<dbReference type="Pfam" id="PF03070">
    <property type="entry name" value="TENA_THI-4"/>
    <property type="match status" value="1"/>
</dbReference>
<organism evidence="12 13">
    <name type="scientific">Alkalibacterium thalassium</name>
    <dbReference type="NCBI Taxonomy" id="426701"/>
    <lineage>
        <taxon>Bacteria</taxon>
        <taxon>Bacillati</taxon>
        <taxon>Bacillota</taxon>
        <taxon>Bacilli</taxon>
        <taxon>Lactobacillales</taxon>
        <taxon>Carnobacteriaceae</taxon>
        <taxon>Alkalibacterium</taxon>
    </lineage>
</organism>
<protein>
    <recommendedName>
        <fullName evidence="6 9">Aminopyrimidine aminohydrolase</fullName>
        <ecNumber evidence="5 9">3.5.99.2</ecNumber>
    </recommendedName>
</protein>
<keyword evidence="9" id="KW-0378">Hydrolase</keyword>
<dbReference type="GO" id="GO:0005829">
    <property type="term" value="C:cytosol"/>
    <property type="evidence" value="ECO:0007669"/>
    <property type="project" value="TreeGrafter"/>
</dbReference>
<dbReference type="InterPro" id="IPR016084">
    <property type="entry name" value="Haem_Oase-like_multi-hlx"/>
</dbReference>
<dbReference type="GO" id="GO:0050334">
    <property type="term" value="F:thiaminase activity"/>
    <property type="evidence" value="ECO:0007669"/>
    <property type="project" value="UniProtKB-UniRule"/>
</dbReference>
<dbReference type="UniPathway" id="UPA00060"/>
<evidence type="ECO:0000256" key="10">
    <source>
        <dbReference type="PIRSR" id="PIRSR003170-1"/>
    </source>
</evidence>
<feature type="domain" description="Thiaminase-2/PQQC" evidence="11">
    <location>
        <begin position="9"/>
        <end position="216"/>
    </location>
</feature>
<dbReference type="EC" id="3.5.99.2" evidence="5 9"/>
<dbReference type="NCBIfam" id="TIGR04306">
    <property type="entry name" value="salvage_TenA"/>
    <property type="match status" value="1"/>
</dbReference>
<evidence type="ECO:0000256" key="3">
    <source>
        <dbReference type="ARBA" id="ARBA00010264"/>
    </source>
</evidence>
<dbReference type="Proteomes" id="UP000199433">
    <property type="component" value="Unassembled WGS sequence"/>
</dbReference>
<dbReference type="CDD" id="cd19360">
    <property type="entry name" value="TenA_C_SaTenA-like"/>
    <property type="match status" value="1"/>
</dbReference>
<evidence type="ECO:0000256" key="6">
    <source>
        <dbReference type="ARBA" id="ARBA00013647"/>
    </source>
</evidence>
<dbReference type="OrthoDB" id="34166at2"/>
<comment type="catalytic activity">
    <reaction evidence="1 9">
        <text>4-amino-5-aminomethyl-2-methylpyrimidine + H2O = 4-amino-5-hydroxymethyl-2-methylpyrimidine + NH4(+)</text>
        <dbReference type="Rhea" id="RHEA:31799"/>
        <dbReference type="ChEBI" id="CHEBI:15377"/>
        <dbReference type="ChEBI" id="CHEBI:16892"/>
        <dbReference type="ChEBI" id="CHEBI:28938"/>
        <dbReference type="ChEBI" id="CHEBI:63416"/>
        <dbReference type="EC" id="3.5.99.2"/>
    </reaction>
</comment>
<dbReference type="GO" id="GO:0009228">
    <property type="term" value="P:thiamine biosynthetic process"/>
    <property type="evidence" value="ECO:0007669"/>
    <property type="project" value="UniProtKB-KW"/>
</dbReference>
<evidence type="ECO:0000256" key="8">
    <source>
        <dbReference type="ARBA" id="ARBA00048337"/>
    </source>
</evidence>
<evidence type="ECO:0000256" key="2">
    <source>
        <dbReference type="ARBA" id="ARBA00004948"/>
    </source>
</evidence>
<evidence type="ECO:0000256" key="7">
    <source>
        <dbReference type="ARBA" id="ARBA00022977"/>
    </source>
</evidence>
<dbReference type="RefSeq" id="WP_091266040.1">
    <property type="nucleotide sequence ID" value="NZ_FNFK01000012.1"/>
</dbReference>
<dbReference type="InterPro" id="IPR027574">
    <property type="entry name" value="Thiaminase_II"/>
</dbReference>
<feature type="active site" description="Proton donor" evidence="10">
    <location>
        <position position="207"/>
    </location>
</feature>
<name>A0A1G8Z3D0_9LACT</name>
<evidence type="ECO:0000256" key="5">
    <source>
        <dbReference type="ARBA" id="ARBA00012684"/>
    </source>
</evidence>
<accession>A0A1G8Z3D0</accession>
<dbReference type="InterPro" id="IPR050967">
    <property type="entry name" value="Thiamine_Salvage_TenA"/>
</dbReference>
<dbReference type="PANTHER" id="PTHR43198:SF2">
    <property type="entry name" value="SI:CH1073-67J19.1-RELATED"/>
    <property type="match status" value="1"/>
</dbReference>
<evidence type="ECO:0000259" key="11">
    <source>
        <dbReference type="Pfam" id="PF03070"/>
    </source>
</evidence>
<evidence type="ECO:0000256" key="1">
    <source>
        <dbReference type="ARBA" id="ARBA00001881"/>
    </source>
</evidence>
<evidence type="ECO:0000313" key="13">
    <source>
        <dbReference type="Proteomes" id="UP000199433"/>
    </source>
</evidence>
<sequence length="222" mass="25816">MSFTQELRQDADSIFQAIFKHPFVQGIGSGKLEAEQLIHYVKQDFEYLNTFNQVYGIAISKSVLREDMAVFNNQITFILDAEVHPHTNFCQVAGVRYEDLQYEPLAPSAHHYTRHMLDVAQRGSFGEILAVLLPCPWTYLEIAHHLKETFSIDDTHPFSKWVSFYAKNEVDTIISTFRTRLDAYAESASDAEKARMKEAFVKSCQLEWMFWNMAYEIEKWPV</sequence>
<dbReference type="EMBL" id="FNFK01000012">
    <property type="protein sequence ID" value="SDK09649.1"/>
    <property type="molecule type" value="Genomic_DNA"/>
</dbReference>
<keyword evidence="7 9" id="KW-0784">Thiamine biosynthesis</keyword>
<dbReference type="InterPro" id="IPR026285">
    <property type="entry name" value="TenA_E"/>
</dbReference>
<gene>
    <name evidence="12" type="ORF">SAMN04488098_101233</name>
</gene>
<keyword evidence="13" id="KW-1185">Reference proteome</keyword>
<comment type="catalytic activity">
    <reaction evidence="8 9">
        <text>thiamine + H2O = 5-(2-hydroxyethyl)-4-methylthiazole + 4-amino-5-hydroxymethyl-2-methylpyrimidine + H(+)</text>
        <dbReference type="Rhea" id="RHEA:17509"/>
        <dbReference type="ChEBI" id="CHEBI:15377"/>
        <dbReference type="ChEBI" id="CHEBI:15378"/>
        <dbReference type="ChEBI" id="CHEBI:16892"/>
        <dbReference type="ChEBI" id="CHEBI:17957"/>
        <dbReference type="ChEBI" id="CHEBI:18385"/>
        <dbReference type="EC" id="3.5.99.2"/>
    </reaction>
</comment>
<evidence type="ECO:0000256" key="9">
    <source>
        <dbReference type="PIRNR" id="PIRNR003170"/>
    </source>
</evidence>
<dbReference type="AlphaFoldDB" id="A0A1G8Z3D0"/>
<dbReference type="STRING" id="426701.SAMN04488098_101233"/>
<dbReference type="GO" id="GO:0009229">
    <property type="term" value="P:thiamine diphosphate biosynthetic process"/>
    <property type="evidence" value="ECO:0007669"/>
    <property type="project" value="UniProtKB-UniPathway"/>
</dbReference>
<evidence type="ECO:0000256" key="4">
    <source>
        <dbReference type="ARBA" id="ARBA00011881"/>
    </source>
</evidence>
<proteinExistence type="inferred from homology"/>
<dbReference type="Gene3D" id="1.20.910.10">
    <property type="entry name" value="Heme oxygenase-like"/>
    <property type="match status" value="1"/>
</dbReference>
<reference evidence="13" key="1">
    <citation type="submission" date="2016-10" db="EMBL/GenBank/DDBJ databases">
        <authorList>
            <person name="Varghese N."/>
            <person name="Submissions S."/>
        </authorList>
    </citation>
    <scope>NUCLEOTIDE SEQUENCE [LARGE SCALE GENOMIC DNA]</scope>
    <source>
        <strain evidence="13">DSM 19181</strain>
    </source>
</reference>
<comment type="subunit">
    <text evidence="4">Homotetramer.</text>
</comment>